<reference evidence="2 3" key="1">
    <citation type="submission" date="2020-08" db="EMBL/GenBank/DDBJ databases">
        <title>A Genomic Blueprint of the Chicken Gut Microbiome.</title>
        <authorList>
            <person name="Gilroy R."/>
            <person name="Ravi A."/>
            <person name="Getino M."/>
            <person name="Pursley I."/>
            <person name="Horton D.L."/>
            <person name="Alikhan N.-F."/>
            <person name="Baker D."/>
            <person name="Gharbi K."/>
            <person name="Hall N."/>
            <person name="Watson M."/>
            <person name="Adriaenssens E.M."/>
            <person name="Foster-Nyarko E."/>
            <person name="Jarju S."/>
            <person name="Secka A."/>
            <person name="Antonio M."/>
            <person name="Oren A."/>
            <person name="Chaudhuri R."/>
            <person name="La Ragione R.M."/>
            <person name="Hildebrand F."/>
            <person name="Pallen M.J."/>
        </authorList>
    </citation>
    <scope>NUCLEOTIDE SEQUENCE [LARGE SCALE GENOMIC DNA]</scope>
    <source>
        <strain evidence="2 3">Sa1BUA1</strain>
    </source>
</reference>
<sequence length="233" mass="25208">MGRREAELTDPAWTGVEALGTAQQRTWVLVVRVAAAISIVVGWVALYQTPAHRTVDDLLAALDAGEVTQVTVERPETAGIGSGSYPVRWEGEGRPGYAYYDYSTETGPRVDEGAEIIRAAESSGARVEVMGYNPIGGTTWNLHGIGALVALFLLVGGRAPRLATRWAWFWLLWSVPPAALVFVLVEPVPLWRSGALPATRRLTGGWAFLLALMLGNTLPQLVPLYGELFPDTP</sequence>
<name>A0ABR8Z1Z6_9MICO</name>
<feature type="transmembrane region" description="Helical" evidence="1">
    <location>
        <begin position="166"/>
        <end position="185"/>
    </location>
</feature>
<feature type="transmembrane region" description="Helical" evidence="1">
    <location>
        <begin position="27"/>
        <end position="46"/>
    </location>
</feature>
<evidence type="ECO:0008006" key="4">
    <source>
        <dbReference type="Google" id="ProtNLM"/>
    </source>
</evidence>
<keyword evidence="1" id="KW-0472">Membrane</keyword>
<evidence type="ECO:0000313" key="2">
    <source>
        <dbReference type="EMBL" id="MBD8062344.1"/>
    </source>
</evidence>
<dbReference type="Proteomes" id="UP000661894">
    <property type="component" value="Unassembled WGS sequence"/>
</dbReference>
<proteinExistence type="predicted"/>
<accession>A0ABR8Z1Z6</accession>
<keyword evidence="1" id="KW-1133">Transmembrane helix</keyword>
<feature type="transmembrane region" description="Helical" evidence="1">
    <location>
        <begin position="140"/>
        <end position="160"/>
    </location>
</feature>
<gene>
    <name evidence="2" type="ORF">H9624_08400</name>
</gene>
<organism evidence="2 3">
    <name type="scientific">Oceanitalea stevensii</name>
    <dbReference type="NCBI Taxonomy" id="2763072"/>
    <lineage>
        <taxon>Bacteria</taxon>
        <taxon>Bacillati</taxon>
        <taxon>Actinomycetota</taxon>
        <taxon>Actinomycetes</taxon>
        <taxon>Micrococcales</taxon>
        <taxon>Bogoriellaceae</taxon>
        <taxon>Georgenia</taxon>
    </lineage>
</organism>
<comment type="caution">
    <text evidence="2">The sequence shown here is derived from an EMBL/GenBank/DDBJ whole genome shotgun (WGS) entry which is preliminary data.</text>
</comment>
<dbReference type="RefSeq" id="WP_251839456.1">
    <property type="nucleotide sequence ID" value="NZ_JACSPO010000003.1"/>
</dbReference>
<dbReference type="EMBL" id="JACSPO010000003">
    <property type="protein sequence ID" value="MBD8062344.1"/>
    <property type="molecule type" value="Genomic_DNA"/>
</dbReference>
<keyword evidence="1" id="KW-0812">Transmembrane</keyword>
<evidence type="ECO:0000313" key="3">
    <source>
        <dbReference type="Proteomes" id="UP000661894"/>
    </source>
</evidence>
<keyword evidence="3" id="KW-1185">Reference proteome</keyword>
<evidence type="ECO:0000256" key="1">
    <source>
        <dbReference type="SAM" id="Phobius"/>
    </source>
</evidence>
<feature type="transmembrane region" description="Helical" evidence="1">
    <location>
        <begin position="206"/>
        <end position="226"/>
    </location>
</feature>
<protein>
    <recommendedName>
        <fullName evidence="4">DUF3592 domain-containing protein</fullName>
    </recommendedName>
</protein>